<proteinExistence type="predicted"/>
<reference evidence="3" key="1">
    <citation type="journal article" date="2013" name="Genome Announc.">
        <title>Draft Genome Sequence of Streptomyces bottropensis ATCC 25435, a Bottromycin-Producing Actinomycete.</title>
        <authorList>
            <person name="Zhang H."/>
            <person name="Zhou W."/>
            <person name="Zhuang Y."/>
            <person name="Liang X."/>
            <person name="Liu T."/>
        </authorList>
    </citation>
    <scope>NUCLEOTIDE SEQUENCE [LARGE SCALE GENOMIC DNA]</scope>
    <source>
        <strain evidence="3">ATCC 25435</strain>
    </source>
</reference>
<sequence length="175" mass="18709">MDEEVLAGPAKELADAARARVPVRLLSERFPGMTVQDAYRLQRINAEARVAAGARTAGHKIDLTSVAMQEQMGMDEPGSGVIVPSMVAPGGCLVRAGFMNPRIETEIAFRLGRDLPEPRTWAPSVRPWWRCSSRSRSSTPSSRAGTSRSSTASLTTPPAPASSPAQPSRSTRPGI</sequence>
<dbReference type="Gene3D" id="3.90.850.10">
    <property type="entry name" value="Fumarylacetoacetase-like, C-terminal domain"/>
    <property type="match status" value="1"/>
</dbReference>
<dbReference type="AlphaFoldDB" id="M3F5V5"/>
<dbReference type="GO" id="GO:0005737">
    <property type="term" value="C:cytoplasm"/>
    <property type="evidence" value="ECO:0007669"/>
    <property type="project" value="TreeGrafter"/>
</dbReference>
<organism evidence="2 3">
    <name type="scientific">Streptomyces bottropensis ATCC 25435</name>
    <dbReference type="NCBI Taxonomy" id="1054862"/>
    <lineage>
        <taxon>Bacteria</taxon>
        <taxon>Bacillati</taxon>
        <taxon>Actinomycetota</taxon>
        <taxon>Actinomycetes</taxon>
        <taxon>Kitasatosporales</taxon>
        <taxon>Streptomycetaceae</taxon>
        <taxon>Streptomyces</taxon>
    </lineage>
</organism>
<accession>M3F5V5</accession>
<protein>
    <submittedName>
        <fullName evidence="2">Hydratase</fullName>
    </submittedName>
</protein>
<dbReference type="InterPro" id="IPR036663">
    <property type="entry name" value="Fumarylacetoacetase_C_sf"/>
</dbReference>
<dbReference type="Proteomes" id="UP000030760">
    <property type="component" value="Unassembled WGS sequence"/>
</dbReference>
<evidence type="ECO:0000313" key="2">
    <source>
        <dbReference type="EMBL" id="EMF56993.1"/>
    </source>
</evidence>
<dbReference type="InterPro" id="IPR050772">
    <property type="entry name" value="Hydratase-Decarb/MhpD_sf"/>
</dbReference>
<name>M3F5V5_9ACTN</name>
<dbReference type="GO" id="GO:0008684">
    <property type="term" value="F:2-oxopent-4-enoate hydratase activity"/>
    <property type="evidence" value="ECO:0007669"/>
    <property type="project" value="TreeGrafter"/>
</dbReference>
<dbReference type="EMBL" id="KB405058">
    <property type="protein sequence ID" value="EMF56993.1"/>
    <property type="molecule type" value="Genomic_DNA"/>
</dbReference>
<dbReference type="PANTHER" id="PTHR30143:SF0">
    <property type="entry name" value="2-KETO-4-PENTENOATE HYDRATASE"/>
    <property type="match status" value="1"/>
</dbReference>
<gene>
    <name evidence="2" type="ORF">SBD_1529</name>
</gene>
<dbReference type="PANTHER" id="PTHR30143">
    <property type="entry name" value="ACID HYDRATASE"/>
    <property type="match status" value="1"/>
</dbReference>
<feature type="compositionally biased region" description="Low complexity" evidence="1">
    <location>
        <begin position="132"/>
        <end position="175"/>
    </location>
</feature>
<dbReference type="SUPFAM" id="SSF56529">
    <property type="entry name" value="FAH"/>
    <property type="match status" value="1"/>
</dbReference>
<evidence type="ECO:0000256" key="1">
    <source>
        <dbReference type="SAM" id="MobiDB-lite"/>
    </source>
</evidence>
<evidence type="ECO:0000313" key="3">
    <source>
        <dbReference type="Proteomes" id="UP000030760"/>
    </source>
</evidence>
<feature type="region of interest" description="Disordered" evidence="1">
    <location>
        <begin position="131"/>
        <end position="175"/>
    </location>
</feature>